<reference evidence="2" key="1">
    <citation type="journal article" date="2014" name="Nat. Genet.">
        <title>Genome of the human hookworm Necator americanus.</title>
        <authorList>
            <person name="Tang Y.T."/>
            <person name="Gao X."/>
            <person name="Rosa B.A."/>
            <person name="Abubucker S."/>
            <person name="Hallsworth-Pepin K."/>
            <person name="Martin J."/>
            <person name="Tyagi R."/>
            <person name="Heizer E."/>
            <person name="Zhang X."/>
            <person name="Bhonagiri-Palsikar V."/>
            <person name="Minx P."/>
            <person name="Warren W.C."/>
            <person name="Wang Q."/>
            <person name="Zhan B."/>
            <person name="Hotez P.J."/>
            <person name="Sternberg P.W."/>
            <person name="Dougall A."/>
            <person name="Gaze S.T."/>
            <person name="Mulvenna J."/>
            <person name="Sotillo J."/>
            <person name="Ranganathan S."/>
            <person name="Rabelo E.M."/>
            <person name="Wilson R.K."/>
            <person name="Felgner P.L."/>
            <person name="Bethony J."/>
            <person name="Hawdon J.M."/>
            <person name="Gasser R.B."/>
            <person name="Loukas A."/>
            <person name="Mitreva M."/>
        </authorList>
    </citation>
    <scope>NUCLEOTIDE SEQUENCE [LARGE SCALE GENOMIC DNA]</scope>
</reference>
<evidence type="ECO:0000313" key="2">
    <source>
        <dbReference type="Proteomes" id="UP000053676"/>
    </source>
</evidence>
<name>W2SHL6_NECAM</name>
<gene>
    <name evidence="1" type="ORF">NECAME_05361</name>
</gene>
<accession>W2SHL6</accession>
<dbReference type="EMBL" id="KI669162">
    <property type="protein sequence ID" value="ETN69144.1"/>
    <property type="molecule type" value="Genomic_DNA"/>
</dbReference>
<dbReference type="AlphaFoldDB" id="W2SHL6"/>
<protein>
    <submittedName>
        <fullName evidence="1">Uncharacterized protein</fullName>
    </submittedName>
</protein>
<dbReference type="OMA" id="SEWEYSV"/>
<organism evidence="1 2">
    <name type="scientific">Necator americanus</name>
    <name type="common">Human hookworm</name>
    <dbReference type="NCBI Taxonomy" id="51031"/>
    <lineage>
        <taxon>Eukaryota</taxon>
        <taxon>Metazoa</taxon>
        <taxon>Ecdysozoa</taxon>
        <taxon>Nematoda</taxon>
        <taxon>Chromadorea</taxon>
        <taxon>Rhabditida</taxon>
        <taxon>Rhabditina</taxon>
        <taxon>Rhabditomorpha</taxon>
        <taxon>Strongyloidea</taxon>
        <taxon>Ancylostomatidae</taxon>
        <taxon>Bunostominae</taxon>
        <taxon>Necator</taxon>
    </lineage>
</organism>
<sequence>MPKLAPEEDLKNFTSEHTAFSGMTRERGFPESEIPRTTIIWALFAMLAGFWEDSAMNNIDEECERLVEHPHDCMRKAESFKISKRRMFLETLELLRQR</sequence>
<dbReference type="KEGG" id="nai:NECAME_05361"/>
<evidence type="ECO:0000313" key="1">
    <source>
        <dbReference type="EMBL" id="ETN69144.1"/>
    </source>
</evidence>
<keyword evidence="2" id="KW-1185">Reference proteome</keyword>
<proteinExistence type="predicted"/>
<dbReference type="Proteomes" id="UP000053676">
    <property type="component" value="Unassembled WGS sequence"/>
</dbReference>